<evidence type="ECO:0000313" key="2">
    <source>
        <dbReference type="Proteomes" id="UP001058074"/>
    </source>
</evidence>
<keyword evidence="2" id="KW-1185">Reference proteome</keyword>
<protein>
    <submittedName>
        <fullName evidence="1">Uncharacterized protein</fullName>
    </submittedName>
</protein>
<dbReference type="EMBL" id="BROD01000001">
    <property type="protein sequence ID" value="GKX65071.1"/>
    <property type="molecule type" value="Genomic_DNA"/>
</dbReference>
<organism evidence="1 2">
    <name type="scientific">Inconstantimicrobium mannanitabidum</name>
    <dbReference type="NCBI Taxonomy" id="1604901"/>
    <lineage>
        <taxon>Bacteria</taxon>
        <taxon>Bacillati</taxon>
        <taxon>Bacillota</taxon>
        <taxon>Clostridia</taxon>
        <taxon>Eubacteriales</taxon>
        <taxon>Clostridiaceae</taxon>
        <taxon>Inconstantimicrobium</taxon>
    </lineage>
</organism>
<accession>A0ACB5R7Y3</accession>
<name>A0ACB5R7Y3_9CLOT</name>
<proteinExistence type="predicted"/>
<sequence>MISRNKFFNRMLILVATTLVIATSTSPLNMESTFAENKVITLSNKSTPDITANNLSFGVISDTHVGPRKHNEIDRLTKVFKFFNKNKADALAVVGDLTDGGQKEEYNTWKSILKANKGNLKLVASMGNHEGNSASLFTDTTGEKPNANYIINGYHFITLSPGLGNFNEDTGRGKIQGGDNYAYVANWLKNQLKAAVNEDPKKPIFVFFHHPLQYTTYVSNERHGRGLSTGKDSTFKSVFSGYPQVVTFFGHTHAPNNNPTSIWQDGGFTAINTSTLSYAGLESGMVGGKVEPKDCQDVAQAMSVEVKGSKISIHNYDLLSDKDIAQTWQFDVSSPKSFIYTKARSKDAQAPIFEDTNSISVNNVNLTEATLKFNQASEPYNKINDIVECYKYDLINQKTGRVIKSFKNWSEYYIDPMPQFITQKITGLTPGTEYIVKIYAIDAFNKISDSYLSITFNTEKLIKSPKLSNSNDKKTL</sequence>
<comment type="caution">
    <text evidence="1">The sequence shown here is derived from an EMBL/GenBank/DDBJ whole genome shotgun (WGS) entry which is preliminary data.</text>
</comment>
<gene>
    <name evidence="1" type="ORF">rsdtw13_03290</name>
</gene>
<reference evidence="1" key="1">
    <citation type="journal article" date="2025" name="Int. J. Syst. Evol. Microbiol.">
        <title>Inconstantimicrobium mannanitabidum sp. nov., a novel member of the family Clostridiaceae isolated from anoxic soil under the treatment of reductive soil disinfestation.</title>
        <authorList>
            <person name="Ueki A."/>
            <person name="Tonouchi A."/>
            <person name="Honma S."/>
            <person name="Kaku N."/>
            <person name="Ueki K."/>
        </authorList>
    </citation>
    <scope>NUCLEOTIDE SEQUENCE</scope>
    <source>
        <strain evidence="1">TW13</strain>
    </source>
</reference>
<dbReference type="Proteomes" id="UP001058074">
    <property type="component" value="Unassembled WGS sequence"/>
</dbReference>
<evidence type="ECO:0000313" key="1">
    <source>
        <dbReference type="EMBL" id="GKX65071.1"/>
    </source>
</evidence>